<feature type="non-terminal residue" evidence="1">
    <location>
        <position position="97"/>
    </location>
</feature>
<proteinExistence type="predicted"/>
<organismHost>
    <name type="scientific">Homo sapiens</name>
    <name type="common">Human</name>
    <dbReference type="NCBI Taxonomy" id="9606"/>
</organismHost>
<protein>
    <submittedName>
        <fullName evidence="1">Pol protein</fullName>
    </submittedName>
</protein>
<organism evidence="1">
    <name type="scientific">Human immunodeficiency virus type 1</name>
    <name type="common">HIV-1</name>
    <dbReference type="NCBI Taxonomy" id="11676"/>
    <lineage>
        <taxon>Viruses</taxon>
        <taxon>Riboviria</taxon>
        <taxon>Pararnavirae</taxon>
        <taxon>Artverviricota</taxon>
        <taxon>Revtraviricetes</taxon>
        <taxon>Ortervirales</taxon>
        <taxon>Retroviridae</taxon>
        <taxon>Orthoretrovirinae</taxon>
        <taxon>Lentivirus</taxon>
        <taxon>Lentivirus humimdef1</taxon>
    </lineage>
</organism>
<reference evidence="1" key="1">
    <citation type="journal article" date="2006" name="AIDS Res. Hum. Retroviruses">
        <title>HIV type 1 subtypes among STI patients in Nairobi: a genotypic study based on partial pol gene sequencing.</title>
        <authorList>
            <person name="Lihana R.W."/>
            <person name="Khamadi S.A."/>
            <person name="Kiptoo M.K."/>
            <person name="Kinyua J.G."/>
            <person name="Lagat N."/>
            <person name="Magoma G.N."/>
            <person name="Mwau M.M."/>
            <person name="Makokha E.P."/>
            <person name="Onyango V."/>
            <person name="Osman S."/>
            <person name="Okoth F.A."/>
            <person name="Songok E.M."/>
        </authorList>
    </citation>
    <scope>NUCLEOTIDE SEQUENCE</scope>
    <source>
        <strain evidence="1">23/ST2028</strain>
    </source>
</reference>
<dbReference type="EMBL" id="DQ387085">
    <property type="protein sequence ID" value="ABD52754.1"/>
    <property type="molecule type" value="Genomic_DNA"/>
</dbReference>
<gene>
    <name evidence="1" type="primary">pol</name>
</gene>
<evidence type="ECO:0000313" key="1">
    <source>
        <dbReference type="EMBL" id="ABD52754.1"/>
    </source>
</evidence>
<sequence length="97" mass="11389">SGEHTLYLNCRKVPVESNTYRQWQQFHQCCSKGSMLVGKYHTGIWNSLQSPKPRSSGVYDKGIEENDWARSGIKLNILRQQYKWQYSFTIKEGEDWG</sequence>
<feature type="non-terminal residue" evidence="1">
    <location>
        <position position="1"/>
    </location>
</feature>
<name>Q27R70_HV1</name>
<accession>Q27R70</accession>